<dbReference type="PANTHER" id="PTHR35526:SF3">
    <property type="entry name" value="ANTI-SIGMA-F FACTOR RSBW"/>
    <property type="match status" value="1"/>
</dbReference>
<feature type="domain" description="Histidine kinase/HSP90-like ATPase" evidence="2">
    <location>
        <begin position="9"/>
        <end position="134"/>
    </location>
</feature>
<keyword evidence="1" id="KW-0808">Transferase</keyword>
<dbReference type="EMBL" id="JAELVF020000001">
    <property type="protein sequence ID" value="MBU7599441.1"/>
    <property type="molecule type" value="Genomic_DNA"/>
</dbReference>
<dbReference type="SUPFAM" id="SSF55874">
    <property type="entry name" value="ATPase domain of HSP90 chaperone/DNA topoisomerase II/histidine kinase"/>
    <property type="match status" value="1"/>
</dbReference>
<proteinExistence type="predicted"/>
<dbReference type="InterPro" id="IPR003594">
    <property type="entry name" value="HATPase_dom"/>
</dbReference>
<evidence type="ECO:0000313" key="4">
    <source>
        <dbReference type="Proteomes" id="UP000694501"/>
    </source>
</evidence>
<protein>
    <submittedName>
        <fullName evidence="3">ATP-binding protein</fullName>
    </submittedName>
</protein>
<keyword evidence="3" id="KW-0547">Nucleotide-binding</keyword>
<evidence type="ECO:0000313" key="3">
    <source>
        <dbReference type="EMBL" id="MBU7599441.1"/>
    </source>
</evidence>
<dbReference type="GO" id="GO:0005524">
    <property type="term" value="F:ATP binding"/>
    <property type="evidence" value="ECO:0007669"/>
    <property type="project" value="UniProtKB-KW"/>
</dbReference>
<keyword evidence="1" id="KW-0723">Serine/threonine-protein kinase</keyword>
<keyword evidence="3" id="KW-0067">ATP-binding</keyword>
<dbReference type="Gene3D" id="3.30.565.10">
    <property type="entry name" value="Histidine kinase-like ATPase, C-terminal domain"/>
    <property type="match status" value="1"/>
</dbReference>
<name>A0A949JG52_9ACTN</name>
<keyword evidence="4" id="KW-1185">Reference proteome</keyword>
<dbReference type="InterPro" id="IPR036890">
    <property type="entry name" value="HATPase_C_sf"/>
</dbReference>
<gene>
    <name evidence="3" type="ORF">JGS22_017910</name>
</gene>
<evidence type="ECO:0000259" key="2">
    <source>
        <dbReference type="Pfam" id="PF13581"/>
    </source>
</evidence>
<dbReference type="InterPro" id="IPR050267">
    <property type="entry name" value="Anti-sigma-factor_SerPK"/>
</dbReference>
<keyword evidence="1" id="KW-0418">Kinase</keyword>
<reference evidence="3" key="1">
    <citation type="submission" date="2021-06" db="EMBL/GenBank/DDBJ databases">
        <title>Sequencing of actinobacteria type strains.</title>
        <authorList>
            <person name="Nguyen G.-S."/>
            <person name="Wentzel A."/>
        </authorList>
    </citation>
    <scope>NUCLEOTIDE SEQUENCE</scope>
    <source>
        <strain evidence="3">P38-E01</strain>
    </source>
</reference>
<dbReference type="CDD" id="cd16936">
    <property type="entry name" value="HATPase_RsbW-like"/>
    <property type="match status" value="1"/>
</dbReference>
<dbReference type="PANTHER" id="PTHR35526">
    <property type="entry name" value="ANTI-SIGMA-F FACTOR RSBW-RELATED"/>
    <property type="match status" value="1"/>
</dbReference>
<accession>A0A949JG52</accession>
<dbReference type="GO" id="GO:0004674">
    <property type="term" value="F:protein serine/threonine kinase activity"/>
    <property type="evidence" value="ECO:0007669"/>
    <property type="project" value="UniProtKB-KW"/>
</dbReference>
<organism evidence="3 4">
    <name type="scientific">Streptomyces tardus</name>
    <dbReference type="NCBI Taxonomy" id="2780544"/>
    <lineage>
        <taxon>Bacteria</taxon>
        <taxon>Bacillati</taxon>
        <taxon>Actinomycetota</taxon>
        <taxon>Actinomycetes</taxon>
        <taxon>Kitasatosporales</taxon>
        <taxon>Streptomycetaceae</taxon>
        <taxon>Streptomyces</taxon>
    </lineage>
</organism>
<dbReference type="AlphaFoldDB" id="A0A949JG52"/>
<dbReference type="Proteomes" id="UP000694501">
    <property type="component" value="Unassembled WGS sequence"/>
</dbReference>
<dbReference type="Pfam" id="PF13581">
    <property type="entry name" value="HATPase_c_2"/>
    <property type="match status" value="1"/>
</dbReference>
<evidence type="ECO:0000256" key="1">
    <source>
        <dbReference type="ARBA" id="ARBA00022527"/>
    </source>
</evidence>
<comment type="caution">
    <text evidence="3">The sequence shown here is derived from an EMBL/GenBank/DDBJ whole genome shotgun (WGS) entry which is preliminary data.</text>
</comment>
<sequence>MCRTFKQRFSATPRGARLARLLAAHQLDAWGLPRGVRLHDEVLLVVAELAVNAVVHGRVPGRDFAVRLELAEGSAGEPSFVRIEVCDPHPALPARIAVPADPLEETYGRGLLLVEAYARDWGVRARSGPGKTVWALCTAPTPAPRPGPGSVSGRR</sequence>